<dbReference type="AlphaFoldDB" id="A0A7C6Z7B9"/>
<dbReference type="PANTHER" id="PTHR32071">
    <property type="entry name" value="TRANSCRIPTIONAL REGULATORY PROTEIN"/>
    <property type="match status" value="1"/>
</dbReference>
<proteinExistence type="predicted"/>
<dbReference type="EMBL" id="DUTF01000409">
    <property type="protein sequence ID" value="HHY28881.1"/>
    <property type="molecule type" value="Genomic_DNA"/>
</dbReference>
<dbReference type="Proteomes" id="UP000553059">
    <property type="component" value="Unassembled WGS sequence"/>
</dbReference>
<dbReference type="InterPro" id="IPR027417">
    <property type="entry name" value="P-loop_NTPase"/>
</dbReference>
<evidence type="ECO:0000313" key="6">
    <source>
        <dbReference type="EMBL" id="HHY28881.1"/>
    </source>
</evidence>
<dbReference type="PRINTS" id="PR01590">
    <property type="entry name" value="HTHFIS"/>
</dbReference>
<name>A0A7C6Z7B9_9FIRM</name>
<dbReference type="Pfam" id="PF00158">
    <property type="entry name" value="Sigma54_activat"/>
    <property type="match status" value="1"/>
</dbReference>
<dbReference type="InterPro" id="IPR058031">
    <property type="entry name" value="AAA_lid_NorR"/>
</dbReference>
<evidence type="ECO:0000256" key="1">
    <source>
        <dbReference type="ARBA" id="ARBA00022741"/>
    </source>
</evidence>
<dbReference type="Pfam" id="PF02954">
    <property type="entry name" value="HTH_8"/>
    <property type="match status" value="1"/>
</dbReference>
<dbReference type="InterPro" id="IPR002197">
    <property type="entry name" value="HTH_Fis"/>
</dbReference>
<evidence type="ECO:0000313" key="7">
    <source>
        <dbReference type="Proteomes" id="UP000553059"/>
    </source>
</evidence>
<dbReference type="CDD" id="cd00009">
    <property type="entry name" value="AAA"/>
    <property type="match status" value="1"/>
</dbReference>
<keyword evidence="3" id="KW-0805">Transcription regulation</keyword>
<dbReference type="SUPFAM" id="SSF46689">
    <property type="entry name" value="Homeodomain-like"/>
    <property type="match status" value="1"/>
</dbReference>
<accession>A0A7C6Z7B9</accession>
<organism evidence="6 7">
    <name type="scientific">Desulfitobacterium dehalogenans</name>
    <dbReference type="NCBI Taxonomy" id="36854"/>
    <lineage>
        <taxon>Bacteria</taxon>
        <taxon>Bacillati</taxon>
        <taxon>Bacillota</taxon>
        <taxon>Clostridia</taxon>
        <taxon>Eubacteriales</taxon>
        <taxon>Desulfitobacteriaceae</taxon>
        <taxon>Desulfitobacterium</taxon>
    </lineage>
</organism>
<dbReference type="Gene3D" id="1.10.8.60">
    <property type="match status" value="1"/>
</dbReference>
<evidence type="ECO:0000259" key="5">
    <source>
        <dbReference type="PROSITE" id="PS50045"/>
    </source>
</evidence>
<keyword evidence="1" id="KW-0547">Nucleotide-binding</keyword>
<feature type="non-terminal residue" evidence="6">
    <location>
        <position position="1"/>
    </location>
</feature>
<comment type="caution">
    <text evidence="6">The sequence shown here is derived from an EMBL/GenBank/DDBJ whole genome shotgun (WGS) entry which is preliminary data.</text>
</comment>
<protein>
    <submittedName>
        <fullName evidence="6">Sigma 54-interacting transcriptional regulator</fullName>
    </submittedName>
</protein>
<keyword evidence="2" id="KW-0067">ATP-binding</keyword>
<gene>
    <name evidence="6" type="ORF">GX523_19450</name>
</gene>
<dbReference type="Gene3D" id="1.10.10.60">
    <property type="entry name" value="Homeodomain-like"/>
    <property type="match status" value="1"/>
</dbReference>
<dbReference type="PROSITE" id="PS50045">
    <property type="entry name" value="SIGMA54_INTERACT_4"/>
    <property type="match status" value="1"/>
</dbReference>
<keyword evidence="4" id="KW-0804">Transcription</keyword>
<sequence length="224" mass="25741">QGGTLFLDEIGDMPLELQAVLLRVLEDKEVMRIGGRRYKKVDFRLIAATNKPLDEMAKENLFREDLYFRLSVLSIQLPPLRNREHDAELLSGYFIRKYCKKVGSKLRTLSPEAQKIIMAYNWPGNIRQLESAMSFALNMTQSDVIEPKDLPEYLTSTKNLVKINFIANDEEKTEEILSLRKLEKAAIDLALIHAHNSIPRAAALLGISKATLYRKLKEYNYDQL</sequence>
<reference evidence="6 7" key="1">
    <citation type="journal article" date="2020" name="Biotechnol. Biofuels">
        <title>New insights from the biogas microbiome by comprehensive genome-resolved metagenomics of nearly 1600 species originating from multiple anaerobic digesters.</title>
        <authorList>
            <person name="Campanaro S."/>
            <person name="Treu L."/>
            <person name="Rodriguez-R L.M."/>
            <person name="Kovalovszki A."/>
            <person name="Ziels R.M."/>
            <person name="Maus I."/>
            <person name="Zhu X."/>
            <person name="Kougias P.G."/>
            <person name="Basile A."/>
            <person name="Luo G."/>
            <person name="Schluter A."/>
            <person name="Konstantinidis K.T."/>
            <person name="Angelidaki I."/>
        </authorList>
    </citation>
    <scope>NUCLEOTIDE SEQUENCE [LARGE SCALE GENOMIC DNA]</scope>
    <source>
        <strain evidence="6">AS05jafATM_4</strain>
    </source>
</reference>
<dbReference type="InterPro" id="IPR002078">
    <property type="entry name" value="Sigma_54_int"/>
</dbReference>
<dbReference type="GO" id="GO:0006355">
    <property type="term" value="P:regulation of DNA-templated transcription"/>
    <property type="evidence" value="ECO:0007669"/>
    <property type="project" value="InterPro"/>
</dbReference>
<dbReference type="PANTHER" id="PTHR32071:SF57">
    <property type="entry name" value="C4-DICARBOXYLATE TRANSPORT TRANSCRIPTIONAL REGULATORY PROTEIN DCTD"/>
    <property type="match status" value="1"/>
</dbReference>
<feature type="domain" description="Sigma-54 factor interaction" evidence="5">
    <location>
        <begin position="1"/>
        <end position="138"/>
    </location>
</feature>
<dbReference type="SUPFAM" id="SSF52540">
    <property type="entry name" value="P-loop containing nucleoside triphosphate hydrolases"/>
    <property type="match status" value="1"/>
</dbReference>
<evidence type="ECO:0000256" key="4">
    <source>
        <dbReference type="ARBA" id="ARBA00023163"/>
    </source>
</evidence>
<evidence type="ECO:0000256" key="3">
    <source>
        <dbReference type="ARBA" id="ARBA00023015"/>
    </source>
</evidence>
<dbReference type="Pfam" id="PF25601">
    <property type="entry name" value="AAA_lid_14"/>
    <property type="match status" value="1"/>
</dbReference>
<dbReference type="GO" id="GO:0005524">
    <property type="term" value="F:ATP binding"/>
    <property type="evidence" value="ECO:0007669"/>
    <property type="project" value="UniProtKB-KW"/>
</dbReference>
<dbReference type="Gene3D" id="3.40.50.300">
    <property type="entry name" value="P-loop containing nucleotide triphosphate hydrolases"/>
    <property type="match status" value="1"/>
</dbReference>
<evidence type="ECO:0000256" key="2">
    <source>
        <dbReference type="ARBA" id="ARBA00022840"/>
    </source>
</evidence>
<dbReference type="InterPro" id="IPR009057">
    <property type="entry name" value="Homeodomain-like_sf"/>
</dbReference>
<dbReference type="GO" id="GO:0043565">
    <property type="term" value="F:sequence-specific DNA binding"/>
    <property type="evidence" value="ECO:0007669"/>
    <property type="project" value="InterPro"/>
</dbReference>